<dbReference type="InterPro" id="IPR037185">
    <property type="entry name" value="EmrE-like"/>
</dbReference>
<reference evidence="5" key="1">
    <citation type="submission" date="2018-08" db="EMBL/GenBank/DDBJ databases">
        <authorList>
            <person name="Guldener U."/>
        </authorList>
    </citation>
    <scope>NUCLEOTIDE SEQUENCE</scope>
    <source>
        <strain evidence="5">UB2</strain>
    </source>
</reference>
<feature type="transmembrane region" description="Helical" evidence="2">
    <location>
        <begin position="638"/>
        <end position="657"/>
    </location>
</feature>
<evidence type="ECO:0000259" key="3">
    <source>
        <dbReference type="Pfam" id="PF00892"/>
    </source>
</evidence>
<feature type="region of interest" description="Disordered" evidence="1">
    <location>
        <begin position="445"/>
        <end position="513"/>
    </location>
</feature>
<keyword evidence="2" id="KW-1133">Transmembrane helix</keyword>
<organism evidence="5 6">
    <name type="scientific">Ustilago bromivora</name>
    <dbReference type="NCBI Taxonomy" id="307758"/>
    <lineage>
        <taxon>Eukaryota</taxon>
        <taxon>Fungi</taxon>
        <taxon>Dikarya</taxon>
        <taxon>Basidiomycota</taxon>
        <taxon>Ustilaginomycotina</taxon>
        <taxon>Ustilaginomycetes</taxon>
        <taxon>Ustilaginales</taxon>
        <taxon>Ustilaginaceae</taxon>
        <taxon>Ustilago</taxon>
    </lineage>
</organism>
<dbReference type="InterPro" id="IPR024655">
    <property type="entry name" value="Asl1_glyco_hydro_catalytic"/>
</dbReference>
<gene>
    <name evidence="5" type="ORF">UBRO2_03824</name>
</gene>
<dbReference type="InterPro" id="IPR017853">
    <property type="entry name" value="GH"/>
</dbReference>
<keyword evidence="2" id="KW-0472">Membrane</keyword>
<feature type="compositionally biased region" description="Basic and acidic residues" evidence="1">
    <location>
        <begin position="368"/>
        <end position="378"/>
    </location>
</feature>
<feature type="compositionally biased region" description="Basic and acidic residues" evidence="1">
    <location>
        <begin position="400"/>
        <end position="425"/>
    </location>
</feature>
<dbReference type="InterPro" id="IPR026505">
    <property type="entry name" value="Solute_c_fam_35_mem_F3/F4"/>
</dbReference>
<feature type="compositionally biased region" description="Acidic residues" evidence="1">
    <location>
        <begin position="487"/>
        <end position="505"/>
    </location>
</feature>
<dbReference type="GO" id="GO:0016020">
    <property type="term" value="C:membrane"/>
    <property type="evidence" value="ECO:0007669"/>
    <property type="project" value="InterPro"/>
</dbReference>
<feature type="region of interest" description="Disordered" evidence="1">
    <location>
        <begin position="1"/>
        <end position="25"/>
    </location>
</feature>
<dbReference type="Pfam" id="PF11790">
    <property type="entry name" value="Glyco_hydro_cc"/>
    <property type="match status" value="1"/>
</dbReference>
<dbReference type="FunFam" id="3.20.20.80:FF:000298">
    <property type="entry name" value="Chromosome 1, whole genome shotgun sequence"/>
    <property type="match status" value="1"/>
</dbReference>
<dbReference type="InterPro" id="IPR000620">
    <property type="entry name" value="EamA_dom"/>
</dbReference>
<dbReference type="PANTHER" id="PTHR19346">
    <property type="entry name" value="SUGAR PHOSPHATE TRANSPORTER DOMAIN-CONTAINING PROTEIN"/>
    <property type="match status" value="1"/>
</dbReference>
<dbReference type="PANTHER" id="PTHR19346:SF4">
    <property type="entry name" value="SUGAR PHOSPHATE TRANSPORTER DOMAIN-CONTAINING PROTEIN"/>
    <property type="match status" value="1"/>
</dbReference>
<feature type="region of interest" description="Disordered" evidence="1">
    <location>
        <begin position="1086"/>
        <end position="1105"/>
    </location>
</feature>
<feature type="compositionally biased region" description="Polar residues" evidence="1">
    <location>
        <begin position="446"/>
        <end position="457"/>
    </location>
</feature>
<dbReference type="Pfam" id="PF00892">
    <property type="entry name" value="EamA"/>
    <property type="match status" value="1"/>
</dbReference>
<dbReference type="AlphaFoldDB" id="A0A8H8TTA5"/>
<evidence type="ECO:0000259" key="4">
    <source>
        <dbReference type="Pfam" id="PF11790"/>
    </source>
</evidence>
<feature type="transmembrane region" description="Helical" evidence="2">
    <location>
        <begin position="664"/>
        <end position="682"/>
    </location>
</feature>
<evidence type="ECO:0000256" key="1">
    <source>
        <dbReference type="SAM" id="MobiDB-lite"/>
    </source>
</evidence>
<feature type="transmembrane region" description="Helical" evidence="2">
    <location>
        <begin position="30"/>
        <end position="50"/>
    </location>
</feature>
<comment type="caution">
    <text evidence="5">The sequence shown here is derived from an EMBL/GenBank/DDBJ whole genome shotgun (WGS) entry which is preliminary data.</text>
</comment>
<feature type="transmembrane region" description="Helical" evidence="2">
    <location>
        <begin position="234"/>
        <end position="252"/>
    </location>
</feature>
<feature type="transmembrane region" description="Helical" evidence="2">
    <location>
        <begin position="611"/>
        <end position="632"/>
    </location>
</feature>
<feature type="region of interest" description="Disordered" evidence="1">
    <location>
        <begin position="533"/>
        <end position="557"/>
    </location>
</feature>
<feature type="transmembrane region" description="Helical" evidence="2">
    <location>
        <begin position="169"/>
        <end position="195"/>
    </location>
</feature>
<dbReference type="SUPFAM" id="SSF51445">
    <property type="entry name" value="(Trans)glycosidases"/>
    <property type="match status" value="1"/>
</dbReference>
<dbReference type="EMBL" id="ULHB01000078">
    <property type="protein sequence ID" value="SYW80556.1"/>
    <property type="molecule type" value="Genomic_DNA"/>
</dbReference>
<protein>
    <recommendedName>
        <fullName evidence="7">Asl1-like glycosyl hydrolase catalytic domain-containing protein</fullName>
    </recommendedName>
</protein>
<keyword evidence="2" id="KW-0812">Transmembrane</keyword>
<feature type="transmembrane region" description="Helical" evidence="2">
    <location>
        <begin position="207"/>
        <end position="225"/>
    </location>
</feature>
<name>A0A8H8TTA5_9BASI</name>
<dbReference type="SUPFAM" id="SSF103481">
    <property type="entry name" value="Multidrug resistance efflux transporter EmrE"/>
    <property type="match status" value="1"/>
</dbReference>
<dbReference type="Gene3D" id="3.20.20.80">
    <property type="entry name" value="Glycosidases"/>
    <property type="match status" value="1"/>
</dbReference>
<feature type="region of interest" description="Disordered" evidence="1">
    <location>
        <begin position="345"/>
        <end position="427"/>
    </location>
</feature>
<evidence type="ECO:0000313" key="6">
    <source>
        <dbReference type="Proteomes" id="UP000658997"/>
    </source>
</evidence>
<dbReference type="Proteomes" id="UP000658997">
    <property type="component" value="Unassembled WGS sequence"/>
</dbReference>
<evidence type="ECO:0000256" key="2">
    <source>
        <dbReference type="SAM" id="Phobius"/>
    </source>
</evidence>
<feature type="compositionally biased region" description="Basic and acidic residues" evidence="1">
    <location>
        <begin position="458"/>
        <end position="471"/>
    </location>
</feature>
<feature type="domain" description="Asl1-like glycosyl hydrolase catalytic" evidence="4">
    <location>
        <begin position="750"/>
        <end position="974"/>
    </location>
</feature>
<feature type="transmembrane region" description="Helical" evidence="2">
    <location>
        <begin position="70"/>
        <end position="91"/>
    </location>
</feature>
<keyword evidence="6" id="KW-1185">Reference proteome</keyword>
<proteinExistence type="predicted"/>
<sequence>MSANIFRDSYAGQRNEDHASATRRPKKASFMNLPGGGKAIAAFVSSLFAYTLQTEFAQYVQQSLNYRKPFLSLYLGHSGFLLLFPLHLYFLKWTTKRPITHYLHLIAQNLRWQLETPTSTLPDPRADAVRHRLSKASGRGSRAVSAVDARDREPESLGRRRISALEQEFGFNVLRLAGLFLVLTVGITIPALSWYCAVPMTSMADITAIYNTFSVWALVFSVWFLGEKWEKRKVFSVLLACLGVVIVAYGGADHRKLPKPIDPVHRKPPTSGDPAGEVVRRSIQALLSRLLRKREADAEPPVSSAHNPVLGDMLAFIGAVTMAAFEMAFKLIGTLPDEQKQAEMYSAVPGGRNRRSRSYVRYQDTDEDCRQPGHESEGLLRNSTSEGHRSGFNADIGALSHDDTESRQHVLGGHDDDDDKRRVSSDARTYSTVVDKLIEQDHLDYQSITPPLEPSTSFDDKQEAKADEVRVHAKAVRVSNGAKDNRDEDGESQVTESELDEEEEQLVLSGATRLHRTRSHLSTSHLASTYADDSLEDPLSAGPAPGLSRRTSSYRKVSDPSIPPPLPFGLHANVMTAGIGVTTFTTFWVGIIIAHQLGWETFELPHNLRTYVSTAMVVLCGIFFNAAFMILLSLWGPVLASVSCLMTTILVEIADVLLGHKLKWISVLGCTFIGAGFAVLVVKMKFSFGVLASLLTIALATMVDANDHHKKHHHHKHQQHHAIEQRGQKSGHQVGIPWGCGPSCIKGLKSTRRTDFNWYHHWQDTCVPDLDKLGFEYVPTFWGPSKWDKWNAVKSEMNKGPLPKYLLAFNEPDVQGQSDLGPKAAAKLWMQELKPFADRGVKVASPQVCWNLQWLEQFMSECKKLGCNISFVAVHWYGSWRDFDKFTKWISSVHDAFGLPIWVTEYGITQASGGSQSDIKSFHQRAVTWMRQQGYVERSAWLGGFPVNQKPDPYPNNLNSYFNGDGSARDLLWWASHSAGGSMLSLTGISKRAVGEEDHVEALKQVVKDEPIKKAEHEQYDEEHCDYKCQLRLNSVEKHYRKKHGIVQVDGKHLCIDTPDKLDHEERKKLAGCLKHHGLLATHVDARHKDKKDKGKGKASVEIHA</sequence>
<feature type="transmembrane region" description="Helical" evidence="2">
    <location>
        <begin position="574"/>
        <end position="599"/>
    </location>
</feature>
<feature type="transmembrane region" description="Helical" evidence="2">
    <location>
        <begin position="688"/>
        <end position="706"/>
    </location>
</feature>
<feature type="domain" description="EamA" evidence="3">
    <location>
        <begin position="175"/>
        <end position="248"/>
    </location>
</feature>
<accession>A0A8H8TTA5</accession>
<evidence type="ECO:0000313" key="5">
    <source>
        <dbReference type="EMBL" id="SYW80556.1"/>
    </source>
</evidence>
<evidence type="ECO:0008006" key="7">
    <source>
        <dbReference type="Google" id="ProtNLM"/>
    </source>
</evidence>